<name>A0A7S3ZNX2_9STRA</name>
<dbReference type="PRINTS" id="PR01217">
    <property type="entry name" value="PRICHEXTENSN"/>
</dbReference>
<dbReference type="EMBL" id="HBIW01005395">
    <property type="protein sequence ID" value="CAE0689002.1"/>
    <property type="molecule type" value="Transcribed_RNA"/>
</dbReference>
<feature type="compositionally biased region" description="Low complexity" evidence="2">
    <location>
        <begin position="377"/>
        <end position="389"/>
    </location>
</feature>
<organism evidence="3">
    <name type="scientific">Pelagomonas calceolata</name>
    <dbReference type="NCBI Taxonomy" id="35677"/>
    <lineage>
        <taxon>Eukaryota</taxon>
        <taxon>Sar</taxon>
        <taxon>Stramenopiles</taxon>
        <taxon>Ochrophyta</taxon>
        <taxon>Pelagophyceae</taxon>
        <taxon>Pelagomonadales</taxon>
        <taxon>Pelagomonadaceae</taxon>
        <taxon>Pelagomonas</taxon>
    </lineage>
</organism>
<evidence type="ECO:0000313" key="3">
    <source>
        <dbReference type="EMBL" id="CAE0689002.1"/>
    </source>
</evidence>
<evidence type="ECO:0000313" key="5">
    <source>
        <dbReference type="Proteomes" id="UP000789595"/>
    </source>
</evidence>
<reference evidence="4" key="2">
    <citation type="submission" date="2021-11" db="EMBL/GenBank/DDBJ databases">
        <authorList>
            <consortium name="Genoscope - CEA"/>
            <person name="William W."/>
        </authorList>
    </citation>
    <scope>NUCLEOTIDE SEQUENCE</scope>
</reference>
<feature type="compositionally biased region" description="Acidic residues" evidence="2">
    <location>
        <begin position="358"/>
        <end position="376"/>
    </location>
</feature>
<dbReference type="SUPFAM" id="SSF48403">
    <property type="entry name" value="Ankyrin repeat"/>
    <property type="match status" value="1"/>
</dbReference>
<reference evidence="3" key="1">
    <citation type="submission" date="2021-01" db="EMBL/GenBank/DDBJ databases">
        <authorList>
            <person name="Corre E."/>
            <person name="Pelletier E."/>
            <person name="Niang G."/>
            <person name="Scheremetjew M."/>
            <person name="Finn R."/>
            <person name="Kale V."/>
            <person name="Holt S."/>
            <person name="Cochrane G."/>
            <person name="Meng A."/>
            <person name="Brown T."/>
            <person name="Cohen L."/>
        </authorList>
    </citation>
    <scope>NUCLEOTIDE SEQUENCE</scope>
    <source>
        <strain evidence="3">CCMP1756</strain>
    </source>
</reference>
<feature type="compositionally biased region" description="Basic residues" evidence="2">
    <location>
        <begin position="452"/>
        <end position="468"/>
    </location>
</feature>
<dbReference type="AlphaFoldDB" id="A0A7S3ZNX2"/>
<feature type="compositionally biased region" description="Pro residues" evidence="2">
    <location>
        <begin position="342"/>
        <end position="355"/>
    </location>
</feature>
<sequence>MAMYRQRQALDPILERQRHGGKKAKVSKDAPPGARLRALVDRCPDDVETRAARLIGEWRRLGIEPQPPRDAARLGADVFSLVCSCSVRPKLAPVLELLLDEEDGLNADPNLATPSGLTPLHLAAEYDNFAAVACLIRHGGDLQAREHAFDRMPVHVAAAYAGPVTVMSLVVETGRQIEDEMLDAGADPEATARAASARILDDASKQGTPAELAKKRLPDEESWRVRKVLVEGAWDEAWLEKEKNEPDPGPCGDEMRALLRGEVVEEIEEEEVVPEALLAPATGKENAGLGPRAVTMETGAPLPEQPQGLGERTVTLDQRADPVELVGRGPPPVTPVSQDDAAPPPAAPSWFPPAEPVTQDEDAPMPPAADDDDDDVPTPQAPAVVTPATKPRRPRRPPPELYVPPPAPTPKKRSKRKAPAPAGPPRRRSRNSQPAYTSADFARVVADEYARRVTKKPATPRKPPRARRVTPDKPAPRRRPAPVVEDDEAPPFAPPVEDDEEAPPFAP</sequence>
<feature type="compositionally biased region" description="Acidic residues" evidence="2">
    <location>
        <begin position="496"/>
        <end position="507"/>
    </location>
</feature>
<feature type="compositionally biased region" description="Pro residues" evidence="2">
    <location>
        <begin position="399"/>
        <end position="409"/>
    </location>
</feature>
<keyword evidence="5" id="KW-1185">Reference proteome</keyword>
<accession>A0A7S3ZNX2</accession>
<dbReference type="Pfam" id="PF12796">
    <property type="entry name" value="Ank_2"/>
    <property type="match status" value="1"/>
</dbReference>
<gene>
    <name evidence="3" type="ORF">PCAL00307_LOCUS4436</name>
    <name evidence="4" type="ORF">PECAL_2P30620</name>
</gene>
<proteinExistence type="predicted"/>
<feature type="repeat" description="ANK" evidence="1">
    <location>
        <begin position="115"/>
        <end position="147"/>
    </location>
</feature>
<dbReference type="InterPro" id="IPR036770">
    <property type="entry name" value="Ankyrin_rpt-contain_sf"/>
</dbReference>
<protein>
    <submittedName>
        <fullName evidence="3">Uncharacterized protein</fullName>
    </submittedName>
</protein>
<keyword evidence="1" id="KW-0040">ANK repeat</keyword>
<dbReference type="InterPro" id="IPR002110">
    <property type="entry name" value="Ankyrin_rpt"/>
</dbReference>
<evidence type="ECO:0000313" key="4">
    <source>
        <dbReference type="EMBL" id="CAH0369917.1"/>
    </source>
</evidence>
<dbReference type="Proteomes" id="UP000789595">
    <property type="component" value="Unassembled WGS sequence"/>
</dbReference>
<evidence type="ECO:0000256" key="1">
    <source>
        <dbReference type="PROSITE-ProRule" id="PRU00023"/>
    </source>
</evidence>
<evidence type="ECO:0000256" key="2">
    <source>
        <dbReference type="SAM" id="MobiDB-lite"/>
    </source>
</evidence>
<dbReference type="SMART" id="SM00248">
    <property type="entry name" value="ANK"/>
    <property type="match status" value="2"/>
</dbReference>
<dbReference type="PROSITE" id="PS50297">
    <property type="entry name" value="ANK_REP_REGION"/>
    <property type="match status" value="1"/>
</dbReference>
<feature type="region of interest" description="Disordered" evidence="2">
    <location>
        <begin position="1"/>
        <end position="31"/>
    </location>
</feature>
<dbReference type="EMBL" id="CAKKNE010000002">
    <property type="protein sequence ID" value="CAH0369917.1"/>
    <property type="molecule type" value="Genomic_DNA"/>
</dbReference>
<feature type="non-terminal residue" evidence="3">
    <location>
        <position position="507"/>
    </location>
</feature>
<dbReference type="OrthoDB" id="539213at2759"/>
<dbReference type="Gene3D" id="1.25.40.20">
    <property type="entry name" value="Ankyrin repeat-containing domain"/>
    <property type="match status" value="1"/>
</dbReference>
<feature type="region of interest" description="Disordered" evidence="2">
    <location>
        <begin position="281"/>
        <end position="507"/>
    </location>
</feature>
<dbReference type="PROSITE" id="PS50088">
    <property type="entry name" value="ANK_REPEAT"/>
    <property type="match status" value="1"/>
</dbReference>